<dbReference type="Proteomes" id="UP001160148">
    <property type="component" value="Unassembled WGS sequence"/>
</dbReference>
<dbReference type="InterPro" id="IPR012337">
    <property type="entry name" value="RNaseH-like_sf"/>
</dbReference>
<dbReference type="InterPro" id="IPR025398">
    <property type="entry name" value="DUF4371"/>
</dbReference>
<accession>A0AAV0WFW8</accession>
<feature type="domain" description="DUF4371" evidence="1">
    <location>
        <begin position="54"/>
        <end position="234"/>
    </location>
</feature>
<comment type="caution">
    <text evidence="2">The sequence shown here is derived from an EMBL/GenBank/DDBJ whole genome shotgun (WGS) entry which is preliminary data.</text>
</comment>
<dbReference type="Pfam" id="PF14291">
    <property type="entry name" value="DUF4371"/>
    <property type="match status" value="1"/>
</dbReference>
<name>A0AAV0WFW8_9HEMI</name>
<organism evidence="2 3">
    <name type="scientific">Macrosiphum euphorbiae</name>
    <name type="common">potato aphid</name>
    <dbReference type="NCBI Taxonomy" id="13131"/>
    <lineage>
        <taxon>Eukaryota</taxon>
        <taxon>Metazoa</taxon>
        <taxon>Ecdysozoa</taxon>
        <taxon>Arthropoda</taxon>
        <taxon>Hexapoda</taxon>
        <taxon>Insecta</taxon>
        <taxon>Pterygota</taxon>
        <taxon>Neoptera</taxon>
        <taxon>Paraneoptera</taxon>
        <taxon>Hemiptera</taxon>
        <taxon>Sternorrhyncha</taxon>
        <taxon>Aphidomorpha</taxon>
        <taxon>Aphidoidea</taxon>
        <taxon>Aphididae</taxon>
        <taxon>Macrosiphini</taxon>
        <taxon>Macrosiphum</taxon>
    </lineage>
</organism>
<dbReference type="PANTHER" id="PTHR45749">
    <property type="match status" value="1"/>
</dbReference>
<evidence type="ECO:0000313" key="2">
    <source>
        <dbReference type="EMBL" id="CAI6354779.1"/>
    </source>
</evidence>
<sequence length="555" mass="63838">MKRRGKQKPGKLTQHFTSSSHKSALDDFSNFLNSSNHIDCMLNKSNRVQAIELDHKKRFHRDILCMLFDISRTRARQGLAYRGDGDEQNSNFNQIILLLSRHSPVMKRWLEEKSFRNHKTTYLSHDSQNEFIKLLADVKKTIIKDVTHAGIYSVMADTTPDISRSDQLSVCVRYIDSLGDVSERLLEVCQAKDKTGLGVAEKNCEVLVENSLPVENIAFQPYDYASSMSGRINGTQQKLSELADHMIPFIPCQAHRLNTFLEHSCDASILICDFFSILENLYVFFSASTKRHIQLKSKLATIENSLQFRNLSKTRWTARAESIKAVWVSFEIIIETLQEIINLQDMDKNTRNQALGLVKKLLSFDFVVSLLFMKNLIYKTKILTEKHEATELNILDALMLIDYSISISNEMNSDDTATNNLVSSAIKFSEQLGIDPVSDFNRHHRKRLLPKRIDQNPNTQCSIDLPTFYRVEFKKVLNTLIVLLNEHLKKSLVTFEPMITLFKMPWKQICSTENVKKVIELFPPGCKDFKMNDYDGVIAELKVLDHQCNVKNWIT</sequence>
<dbReference type="PANTHER" id="PTHR45749:SF21">
    <property type="entry name" value="DUF4371 DOMAIN-CONTAINING PROTEIN"/>
    <property type="match status" value="1"/>
</dbReference>
<gene>
    <name evidence="2" type="ORF">MEUPH1_LOCUS10726</name>
</gene>
<keyword evidence="3" id="KW-1185">Reference proteome</keyword>
<dbReference type="AlphaFoldDB" id="A0AAV0WFW8"/>
<dbReference type="SUPFAM" id="SSF53098">
    <property type="entry name" value="Ribonuclease H-like"/>
    <property type="match status" value="1"/>
</dbReference>
<proteinExistence type="predicted"/>
<dbReference type="EMBL" id="CARXXK010000002">
    <property type="protein sequence ID" value="CAI6354779.1"/>
    <property type="molecule type" value="Genomic_DNA"/>
</dbReference>
<evidence type="ECO:0000313" key="3">
    <source>
        <dbReference type="Proteomes" id="UP001160148"/>
    </source>
</evidence>
<protein>
    <recommendedName>
        <fullName evidence="1">DUF4371 domain-containing protein</fullName>
    </recommendedName>
</protein>
<evidence type="ECO:0000259" key="1">
    <source>
        <dbReference type="Pfam" id="PF14291"/>
    </source>
</evidence>
<reference evidence="2 3" key="1">
    <citation type="submission" date="2023-01" db="EMBL/GenBank/DDBJ databases">
        <authorList>
            <person name="Whitehead M."/>
        </authorList>
    </citation>
    <scope>NUCLEOTIDE SEQUENCE [LARGE SCALE GENOMIC DNA]</scope>
</reference>